<evidence type="ECO:0008006" key="3">
    <source>
        <dbReference type="Google" id="ProtNLM"/>
    </source>
</evidence>
<comment type="caution">
    <text evidence="1">The sequence shown here is derived from an EMBL/GenBank/DDBJ whole genome shotgun (WGS) entry which is preliminary data.</text>
</comment>
<evidence type="ECO:0000313" key="1">
    <source>
        <dbReference type="EMBL" id="PLX16732.1"/>
    </source>
</evidence>
<name>A0A2N5ZDI2_MUIH1</name>
<protein>
    <recommendedName>
        <fullName evidence="3">HPt domain-containing protein</fullName>
    </recommendedName>
</protein>
<sequence length="98" mass="11614">MTTEEIFLNFSVNLKKRFEECIALLDNKKELNDDDIDIIQKLLHGLKGNSVAYNFDLVFINDKGKELLEYTKTNNPLDKNYLRKELNDLFKKFNQKIK</sequence>
<accession>A0A2N5ZDI2</accession>
<organism evidence="1 2">
    <name type="scientific">Muiribacterium halophilum</name>
    <dbReference type="NCBI Taxonomy" id="2053465"/>
    <lineage>
        <taxon>Bacteria</taxon>
        <taxon>Candidatus Muiribacteriota</taxon>
        <taxon>Candidatus Muiribacteriia</taxon>
        <taxon>Candidatus Muiribacteriales</taxon>
        <taxon>Candidatus Muiribacteriaceae</taxon>
        <taxon>Candidatus Muiribacterium</taxon>
    </lineage>
</organism>
<gene>
    <name evidence="1" type="ORF">C0601_09655</name>
</gene>
<dbReference type="EMBL" id="PKTG01000107">
    <property type="protein sequence ID" value="PLX16732.1"/>
    <property type="molecule type" value="Genomic_DNA"/>
</dbReference>
<evidence type="ECO:0000313" key="2">
    <source>
        <dbReference type="Proteomes" id="UP000234857"/>
    </source>
</evidence>
<dbReference type="Proteomes" id="UP000234857">
    <property type="component" value="Unassembled WGS sequence"/>
</dbReference>
<proteinExistence type="predicted"/>
<dbReference type="AlphaFoldDB" id="A0A2N5ZDI2"/>
<reference evidence="1 2" key="1">
    <citation type="submission" date="2017-11" db="EMBL/GenBank/DDBJ databases">
        <title>Genome-resolved metagenomics identifies genetic mobility, metabolic interactions, and unexpected diversity in perchlorate-reducing communities.</title>
        <authorList>
            <person name="Barnum T.P."/>
            <person name="Figueroa I.A."/>
            <person name="Carlstrom C.I."/>
            <person name="Lucas L.N."/>
            <person name="Engelbrektson A.L."/>
            <person name="Coates J.D."/>
        </authorList>
    </citation>
    <scope>NUCLEOTIDE SEQUENCE [LARGE SCALE GENOMIC DNA]</scope>
    <source>
        <strain evidence="1">BM706</strain>
    </source>
</reference>